<dbReference type="PANTHER" id="PTHR32198:SF2">
    <property type="entry name" value="MITOCHONDRIAL ESCAPE PROTEIN 2"/>
    <property type="match status" value="1"/>
</dbReference>
<evidence type="ECO:0000313" key="15">
    <source>
        <dbReference type="EMBL" id="EPE03762.1"/>
    </source>
</evidence>
<dbReference type="GO" id="GO:0005743">
    <property type="term" value="C:mitochondrial inner membrane"/>
    <property type="evidence" value="ECO:0007669"/>
    <property type="project" value="UniProtKB-SubCell"/>
</dbReference>
<sequence>MILGRSFQPASARAWQRQQHQLRQGVSSRGLPFFSQQHNRQPAGLSISTGPAAQLARRPRVPPATSLVLGSRVSGRRWETSATGDDNSGHIAAERGDGLLFIDNVFPLRVGNILAWRPWRTSVDYNDREVSSLLKRFTEKTEPSSAASTSSSSSTPGLFVSIASIIDPVGLVKRAIPDSLNLTITEIVPRLKDGGVFVKFRHPAGTTVDEIESQLAKILVANPVRPWFNPLFGCMRAGLVRGVPWLEDLASRVPSSRVIVEFCAPPSASSGTGGVGDASGSANLELSQETIYSLFRRYGKIAEISSQPFDSKILPRYATVDFIRMRDAVMARSCLHGHVVNSTTRLRMSYEQRAGTTRHLWDWLTSHPRIVIPILAALLATITVAVFDPIRTFFIRAHVQHSFALRDTQLWKWFERRTSAFVTFARQSYDSAADSMGISQGEKSRKGGVHSRGQDALMTHRRDLIESLHTWLLETAGTFIVVQGPRGSGKSELVVEQALHGHRDVLVIDCKPIVEARGESATIKKIANAIGYRPVFSWANNLSSLIDLAVQGTTGVKTGFSETLDEQLTKILQTATVALREVGLDGRHKGDVDANLNEDAYLEAHPERRPVIVLDNFGHRNEDATGLVYDKLAEWAATLVQANVAHVVFLTSDTSYPKALVKAMPDRVFRQIALGDLSPEVAMNYVLSHLAEQEQDEEVEDELPAPAADSVPAATSGFLSPNDAAAAAAAGSSTESNSATSVVTAIIDAKKAKEAKEKADVKESEQKPQSIIEKVSLPFQMAKDAVVTAASAKSPPVIAPAAPAETNADPSSLNTAAAKAALALEGGLASATAVTSPLTQAQQEIISELDSCIGVLGGRLTDLESLVRRLKSGQTPKRAVSEIVEQSASEIIKMFLLSQSKPGGSGAAPSSSASAAPAGSPSASGRLWTAEQAWHLVREIAANGGSVCYNDVLLSDTFASSVTASGSSGIAALDALAAAELVTVRSHRGRPQMIKPGSPVYLAAFQFLGSDKALAARLDRCVLAEKAAVEAKTVAKVEQELAVLGTLWRQPAQTNERIVYLLNKLQASQAKIEAYEAEMAKLKKVMSEKA</sequence>
<evidence type="ECO:0000256" key="6">
    <source>
        <dbReference type="ARBA" id="ARBA00022989"/>
    </source>
</evidence>
<reference evidence="15 16" key="1">
    <citation type="journal article" date="2013" name="BMC Genomics">
        <title>The genome and transcriptome of the pine saprophyte Ophiostoma piceae, and a comparison with the bark beetle-associated pine pathogen Grosmannia clavigera.</title>
        <authorList>
            <person name="Haridas S."/>
            <person name="Wang Y."/>
            <person name="Lim L."/>
            <person name="Massoumi Alamouti S."/>
            <person name="Jackman S."/>
            <person name="Docking R."/>
            <person name="Robertson G."/>
            <person name="Birol I."/>
            <person name="Bohlmann J."/>
            <person name="Breuil C."/>
        </authorList>
    </citation>
    <scope>NUCLEOTIDE SEQUENCE [LARGE SCALE GENOMIC DNA]</scope>
    <source>
        <strain evidence="15 16">UAMH 11346</strain>
    </source>
</reference>
<keyword evidence="6" id="KW-1133">Transmembrane helix</keyword>
<comment type="subcellular location">
    <subcellularLocation>
        <location evidence="1 10">Mitochondrion inner membrane</location>
        <topology evidence="1 10">Single-pass membrane protein</topology>
    </subcellularLocation>
</comment>
<dbReference type="InterPro" id="IPR035979">
    <property type="entry name" value="RBD_domain_sf"/>
</dbReference>
<proteinExistence type="inferred from homology"/>
<dbReference type="AlphaFoldDB" id="S3BTJ4"/>
<keyword evidence="8" id="KW-0472">Membrane</keyword>
<dbReference type="SUPFAM" id="SSF52540">
    <property type="entry name" value="P-loop containing nucleoside triphosphate hydrolases"/>
    <property type="match status" value="1"/>
</dbReference>
<dbReference type="GO" id="GO:0006397">
    <property type="term" value="P:mRNA processing"/>
    <property type="evidence" value="ECO:0007669"/>
    <property type="project" value="UniProtKB-UniRule"/>
</dbReference>
<evidence type="ECO:0000256" key="4">
    <source>
        <dbReference type="ARBA" id="ARBA00022692"/>
    </source>
</evidence>
<comment type="function">
    <text evidence="9 10">Plays a role in maintaining the mitochondrial genome and in controlling the mtDNA escape. Involved in the regulation of mtDNA nucleotide structure and number. May have a dispensable role in early maturation of pre-rRNA.</text>
</comment>
<dbReference type="OrthoDB" id="10267654at2759"/>
<feature type="coiled-coil region" evidence="11">
    <location>
        <begin position="1058"/>
        <end position="1085"/>
    </location>
</feature>
<evidence type="ECO:0000256" key="12">
    <source>
        <dbReference type="SAM" id="MobiDB-lite"/>
    </source>
</evidence>
<evidence type="ECO:0000256" key="5">
    <source>
        <dbReference type="ARBA" id="ARBA00022792"/>
    </source>
</evidence>
<evidence type="ECO:0000256" key="11">
    <source>
        <dbReference type="SAM" id="Coils"/>
    </source>
</evidence>
<dbReference type="Pfam" id="PF00076">
    <property type="entry name" value="RRM_1"/>
    <property type="match status" value="1"/>
</dbReference>
<evidence type="ECO:0000256" key="1">
    <source>
        <dbReference type="ARBA" id="ARBA00004434"/>
    </source>
</evidence>
<dbReference type="Gene3D" id="3.40.50.300">
    <property type="entry name" value="P-loop containing nucleotide triphosphate hydrolases"/>
    <property type="match status" value="1"/>
</dbReference>
<evidence type="ECO:0000259" key="13">
    <source>
        <dbReference type="Pfam" id="PF00076"/>
    </source>
</evidence>
<keyword evidence="16" id="KW-1185">Reference proteome</keyword>
<keyword evidence="7 10" id="KW-0496">Mitochondrion</keyword>
<evidence type="ECO:0000256" key="8">
    <source>
        <dbReference type="ARBA" id="ARBA00023136"/>
    </source>
</evidence>
<dbReference type="GO" id="GO:0003723">
    <property type="term" value="F:RNA binding"/>
    <property type="evidence" value="ECO:0007669"/>
    <property type="project" value="UniProtKB-UniRule"/>
</dbReference>
<name>S3BTJ4_OPHP1</name>
<keyword evidence="10" id="KW-0507">mRNA processing</keyword>
<evidence type="ECO:0000256" key="7">
    <source>
        <dbReference type="ARBA" id="ARBA00023128"/>
    </source>
</evidence>
<gene>
    <name evidence="15" type="ORF">F503_06468</name>
</gene>
<dbReference type="SUPFAM" id="SSF54928">
    <property type="entry name" value="RNA-binding domain, RBD"/>
    <property type="match status" value="1"/>
</dbReference>
<evidence type="ECO:0000256" key="10">
    <source>
        <dbReference type="RuleBase" id="RU367108"/>
    </source>
</evidence>
<dbReference type="eggNOG" id="ENOG502QS0P">
    <property type="taxonomic scope" value="Eukaryota"/>
</dbReference>
<evidence type="ECO:0000256" key="2">
    <source>
        <dbReference type="ARBA" id="ARBA00010320"/>
    </source>
</evidence>
<dbReference type="OMA" id="FQFFRPY"/>
<dbReference type="InterPro" id="IPR018850">
    <property type="entry name" value="Mt_escape_2_C"/>
</dbReference>
<dbReference type="InterPro" id="IPR039627">
    <property type="entry name" value="Yme2_C"/>
</dbReference>
<feature type="compositionally biased region" description="Acidic residues" evidence="12">
    <location>
        <begin position="693"/>
        <end position="703"/>
    </location>
</feature>
<dbReference type="VEuPathDB" id="FungiDB:F503_06468"/>
<comment type="similarity">
    <text evidence="2 10">Belongs to the YME2 family.</text>
</comment>
<keyword evidence="4" id="KW-0812">Transmembrane</keyword>
<dbReference type="Proteomes" id="UP000016923">
    <property type="component" value="Unassembled WGS sequence"/>
</dbReference>
<feature type="region of interest" description="Disordered" evidence="12">
    <location>
        <begin position="693"/>
        <end position="716"/>
    </location>
</feature>
<keyword evidence="11" id="KW-0175">Coiled coil</keyword>
<dbReference type="Pfam" id="PF10443">
    <property type="entry name" value="RNA12"/>
    <property type="match status" value="1"/>
</dbReference>
<feature type="domain" description="RRM" evidence="13">
    <location>
        <begin position="285"/>
        <end position="343"/>
    </location>
</feature>
<evidence type="ECO:0000256" key="9">
    <source>
        <dbReference type="ARBA" id="ARBA00025276"/>
    </source>
</evidence>
<accession>S3BTJ4</accession>
<dbReference type="InterPro" id="IPR027417">
    <property type="entry name" value="P-loop_NTPase"/>
</dbReference>
<dbReference type="EMBL" id="KE148165">
    <property type="protein sequence ID" value="EPE03762.1"/>
    <property type="molecule type" value="Genomic_DNA"/>
</dbReference>
<dbReference type="STRING" id="1262450.S3BTJ4"/>
<evidence type="ECO:0000256" key="3">
    <source>
        <dbReference type="ARBA" id="ARBA00020222"/>
    </source>
</evidence>
<feature type="domain" description="Mitochondrial escape protein 2 C-terminal" evidence="14">
    <location>
        <begin position="461"/>
        <end position="1046"/>
    </location>
</feature>
<evidence type="ECO:0000259" key="14">
    <source>
        <dbReference type="Pfam" id="PF10443"/>
    </source>
</evidence>
<protein>
    <recommendedName>
        <fullName evidence="3 10">Mitochondrial escape protein 2</fullName>
    </recommendedName>
</protein>
<keyword evidence="10" id="KW-0694">RNA-binding</keyword>
<dbReference type="HOGENOM" id="CLU_007861_0_0_1"/>
<keyword evidence="5 10" id="KW-0999">Mitochondrion inner membrane</keyword>
<evidence type="ECO:0000313" key="16">
    <source>
        <dbReference type="Proteomes" id="UP000016923"/>
    </source>
</evidence>
<dbReference type="InterPro" id="IPR000504">
    <property type="entry name" value="RRM_dom"/>
</dbReference>
<organism evidence="15 16">
    <name type="scientific">Ophiostoma piceae (strain UAMH 11346)</name>
    <name type="common">Sap stain fungus</name>
    <dbReference type="NCBI Taxonomy" id="1262450"/>
    <lineage>
        <taxon>Eukaryota</taxon>
        <taxon>Fungi</taxon>
        <taxon>Dikarya</taxon>
        <taxon>Ascomycota</taxon>
        <taxon>Pezizomycotina</taxon>
        <taxon>Sordariomycetes</taxon>
        <taxon>Sordariomycetidae</taxon>
        <taxon>Ophiostomatales</taxon>
        <taxon>Ophiostomataceae</taxon>
        <taxon>Ophiostoma</taxon>
    </lineage>
</organism>
<dbReference type="PANTHER" id="PTHR32198">
    <property type="entry name" value="MITOCHONDRIAL ESCAPE PROTEIN 2"/>
    <property type="match status" value="1"/>
</dbReference>